<feature type="signal peptide" evidence="2">
    <location>
        <begin position="1"/>
        <end position="26"/>
    </location>
</feature>
<reference evidence="4 5" key="1">
    <citation type="journal article" date="2019" name="Int. J. Syst. Evol. Microbiol.">
        <title>The Global Catalogue of Microorganisms (GCM) 10K type strain sequencing project: providing services to taxonomists for standard genome sequencing and annotation.</title>
        <authorList>
            <consortium name="The Broad Institute Genomics Platform"/>
            <consortium name="The Broad Institute Genome Sequencing Center for Infectious Disease"/>
            <person name="Wu L."/>
            <person name="Ma J."/>
        </authorList>
    </citation>
    <scope>NUCLEOTIDE SEQUENCE [LARGE SCALE GENOMIC DNA]</scope>
    <source>
        <strain evidence="4 5">JCM 16374</strain>
    </source>
</reference>
<evidence type="ECO:0000256" key="1">
    <source>
        <dbReference type="SAM" id="MobiDB-lite"/>
    </source>
</evidence>
<proteinExistence type="predicted"/>
<dbReference type="Pfam" id="PF14016">
    <property type="entry name" value="DUF4232"/>
    <property type="match status" value="1"/>
</dbReference>
<keyword evidence="2" id="KW-0732">Signal</keyword>
<feature type="region of interest" description="Disordered" evidence="1">
    <location>
        <begin position="28"/>
        <end position="93"/>
    </location>
</feature>
<evidence type="ECO:0000259" key="3">
    <source>
        <dbReference type="Pfam" id="PF14016"/>
    </source>
</evidence>
<evidence type="ECO:0000313" key="5">
    <source>
        <dbReference type="Proteomes" id="UP001500994"/>
    </source>
</evidence>
<gene>
    <name evidence="4" type="ORF">GCM10009864_60300</name>
</gene>
<sequence>MTHAMTMRTRLIAAALSVPVAMLALSACGGGEGSSGSTQEKPPGRATQAAPTKAGVPVNDDRGAGQTPVAKGDTCNPSDFSLEITASPKADDGGQSRLVLAVKNTTDHTCAVSGVPTVELHGPDDAKYGPVYEVPSGPKTSATGKVVRIPAGQSAGVELTYLKDENAGAWMPTEISLALPGAKNEPLKAAWPSADSGITAGAVQRQDAATYPGTFSGTFSPLF</sequence>
<keyword evidence="5" id="KW-1185">Reference proteome</keyword>
<comment type="caution">
    <text evidence="4">The sequence shown here is derived from an EMBL/GenBank/DDBJ whole genome shotgun (WGS) entry which is preliminary data.</text>
</comment>
<evidence type="ECO:0000313" key="4">
    <source>
        <dbReference type="EMBL" id="GAA2679920.1"/>
    </source>
</evidence>
<organism evidence="4 5">
    <name type="scientific">Streptomyces lunalinharesii</name>
    <dbReference type="NCBI Taxonomy" id="333384"/>
    <lineage>
        <taxon>Bacteria</taxon>
        <taxon>Bacillati</taxon>
        <taxon>Actinomycetota</taxon>
        <taxon>Actinomycetes</taxon>
        <taxon>Kitasatosporales</taxon>
        <taxon>Streptomycetaceae</taxon>
        <taxon>Streptomyces</taxon>
    </lineage>
</organism>
<dbReference type="Proteomes" id="UP001500994">
    <property type="component" value="Unassembled WGS sequence"/>
</dbReference>
<feature type="chain" id="PRO_5046336413" description="DUF4232 domain-containing protein" evidence="2">
    <location>
        <begin position="27"/>
        <end position="223"/>
    </location>
</feature>
<dbReference type="EMBL" id="BAAARK010000025">
    <property type="protein sequence ID" value="GAA2679920.1"/>
    <property type="molecule type" value="Genomic_DNA"/>
</dbReference>
<feature type="domain" description="DUF4232" evidence="3">
    <location>
        <begin position="75"/>
        <end position="190"/>
    </location>
</feature>
<evidence type="ECO:0000256" key="2">
    <source>
        <dbReference type="SAM" id="SignalP"/>
    </source>
</evidence>
<accession>A0ABN3SL42</accession>
<protein>
    <recommendedName>
        <fullName evidence="3">DUF4232 domain-containing protein</fullName>
    </recommendedName>
</protein>
<name>A0ABN3SL42_9ACTN</name>
<dbReference type="InterPro" id="IPR025326">
    <property type="entry name" value="DUF4232"/>
</dbReference>